<comment type="subunit">
    <text evidence="3 16">Monomer.</text>
</comment>
<dbReference type="PROSITE" id="PS50920">
    <property type="entry name" value="SOLCAR"/>
    <property type="match status" value="3"/>
</dbReference>
<dbReference type="EMBL" id="EF644578">
    <property type="protein sequence ID" value="ABV25602.1"/>
    <property type="molecule type" value="mRNA"/>
</dbReference>
<feature type="repeat" description="Solcar" evidence="14">
    <location>
        <begin position="258"/>
        <end position="345"/>
    </location>
</feature>
<evidence type="ECO:0000256" key="8">
    <source>
        <dbReference type="ARBA" id="ARBA00022792"/>
    </source>
</evidence>
<evidence type="ECO:0000256" key="2">
    <source>
        <dbReference type="ARBA" id="ARBA00006375"/>
    </source>
</evidence>
<evidence type="ECO:0000256" key="4">
    <source>
        <dbReference type="ARBA" id="ARBA00022448"/>
    </source>
</evidence>
<feature type="transmembrane region" description="Helical" evidence="16">
    <location>
        <begin position="261"/>
        <end position="281"/>
    </location>
</feature>
<feature type="repeat" description="Solcar" evidence="14">
    <location>
        <begin position="161"/>
        <end position="250"/>
    </location>
</feature>
<comment type="caution">
    <text evidence="16">Lacks conserved residue(s) required for the propagation of feature annotation.</text>
</comment>
<comment type="similarity">
    <text evidence="2 15">Belongs to the mitochondrial carrier (TC 2.A.29) family.</text>
</comment>
<dbReference type="GO" id="GO:0005471">
    <property type="term" value="F:ATP:ADP antiporter activity"/>
    <property type="evidence" value="ECO:0007669"/>
    <property type="project" value="UniProtKB-UniRule"/>
</dbReference>
<dbReference type="InterPro" id="IPR002067">
    <property type="entry name" value="MCP"/>
</dbReference>
<evidence type="ECO:0000256" key="14">
    <source>
        <dbReference type="PROSITE-ProRule" id="PRU00282"/>
    </source>
</evidence>
<keyword evidence="8" id="KW-0999">Mitochondrion inner membrane</keyword>
<keyword evidence="5" id="KW-0050">Antiport</keyword>
<dbReference type="InterPro" id="IPR002113">
    <property type="entry name" value="ADT_euk_type"/>
</dbReference>
<evidence type="ECO:0000256" key="3">
    <source>
        <dbReference type="ARBA" id="ARBA00011245"/>
    </source>
</evidence>
<dbReference type="AlphaFoldDB" id="E6Y2P2"/>
<dbReference type="PANTHER" id="PTHR45635">
    <property type="entry name" value="ADP,ATP CARRIER PROTEIN 1-RELATED-RELATED"/>
    <property type="match status" value="1"/>
</dbReference>
<evidence type="ECO:0000256" key="13">
    <source>
        <dbReference type="ARBA" id="ARBA00045250"/>
    </source>
</evidence>
<evidence type="ECO:0000256" key="11">
    <source>
        <dbReference type="ARBA" id="ARBA00023136"/>
    </source>
</evidence>
<dbReference type="GO" id="GO:0005743">
    <property type="term" value="C:mitochondrial inner membrane"/>
    <property type="evidence" value="ECO:0007669"/>
    <property type="project" value="UniProtKB-SubCell"/>
</dbReference>
<comment type="catalytic activity">
    <reaction evidence="12">
        <text>ADP(in) + ATP(out) = ADP(out) + ATP(in)</text>
        <dbReference type="Rhea" id="RHEA:34999"/>
        <dbReference type="ChEBI" id="CHEBI:30616"/>
        <dbReference type="ChEBI" id="CHEBI:456216"/>
    </reaction>
    <physiologicalReaction direction="left-to-right" evidence="12">
        <dbReference type="Rhea" id="RHEA:35000"/>
    </physiologicalReaction>
</comment>
<dbReference type="InterPro" id="IPR023395">
    <property type="entry name" value="MCP_dom_sf"/>
</dbReference>
<evidence type="ECO:0000256" key="1">
    <source>
        <dbReference type="ARBA" id="ARBA00004448"/>
    </source>
</evidence>
<comment type="subcellular location">
    <subcellularLocation>
        <location evidence="16">Membrane</location>
        <topology evidence="16">Multi-pass membrane protein</topology>
    </subcellularLocation>
    <subcellularLocation>
        <location evidence="1">Mitochondrion inner membrane</location>
        <topology evidence="1">Multi-pass membrane protein</topology>
    </subcellularLocation>
</comment>
<evidence type="ECO:0000256" key="16">
    <source>
        <dbReference type="RuleBase" id="RU368008"/>
    </source>
</evidence>
<accession>E6Y2P2</accession>
<dbReference type="GO" id="GO:1990544">
    <property type="term" value="P:mitochondrial ATP transmembrane transport"/>
    <property type="evidence" value="ECO:0007669"/>
    <property type="project" value="InterPro"/>
</dbReference>
<dbReference type="Pfam" id="PF00153">
    <property type="entry name" value="Mito_carr"/>
    <property type="match status" value="3"/>
</dbReference>
<dbReference type="PANTHER" id="PTHR45635:SF14">
    <property type="entry name" value="ADP_ATP TRANSLOCASE"/>
    <property type="match status" value="1"/>
</dbReference>
<keyword evidence="6 14" id="KW-0812">Transmembrane</keyword>
<dbReference type="Gene3D" id="1.50.40.10">
    <property type="entry name" value="Mitochondrial carrier domain"/>
    <property type="match status" value="1"/>
</dbReference>
<name>E6Y2P2_CHOCR</name>
<keyword evidence="11 14" id="KW-0472">Membrane</keyword>
<protein>
    <recommendedName>
        <fullName evidence="16">ADP/ATP translocase</fullName>
    </recommendedName>
    <alternativeName>
        <fullName evidence="16">ADP,ATP carrier protein</fullName>
    </alternativeName>
</protein>
<sequence length="350" mass="37527">MVSSLWTSAGLGGALSSPAYEAYALRCSAAAVASAPSAPRVVAAAPAEKQEFNATKFFADLAAGGTAGGISKTLVAPIERVKLLLQTQDANPLIKSGEVPRYTGIGNCFTRVAREQGFSSFWRGNLANVIRYFPTQAFNFAFKDNIKKQFPKYDPKKQFGKFFMTNLASGGLAGACSLLIVYPLDFARTRLAADVGKGTQREFTGLVDCLRKVATRGGPMALYQGFGVSVQGIIVYRGAYFGLYDTAKGVLFEDEKKANVLAKWAVAQTVTAASGIISYPFDTVRRRLMMQSGGKEKIYNGTVDAWKKIAANEGMGAFFKGALSNVLRGAGGALVLVMYDELKKVIDANF</sequence>
<evidence type="ECO:0000256" key="6">
    <source>
        <dbReference type="ARBA" id="ARBA00022692"/>
    </source>
</evidence>
<comment type="function">
    <text evidence="13">ADP:ATP antiporter that mediates import of ADP into the mitochondrial matrix for ATP synthesis, and export of ATP out to fuel the cell. Cycles between the cytoplasmic-open state (c-state) and the matrix-open state (m-state): operates by the alternating access mechanism with a single substrate-binding site intermittently exposed to either the cytosolic (c-state) or matrix (m-state) side of the inner mitochondrial membrane.</text>
</comment>
<organism evidence="17">
    <name type="scientific">Chondrus crispus</name>
    <name type="common">Carrageen Irish moss</name>
    <name type="synonym">Polymorpha crispa</name>
    <dbReference type="NCBI Taxonomy" id="2769"/>
    <lineage>
        <taxon>Eukaryota</taxon>
        <taxon>Rhodophyta</taxon>
        <taxon>Florideophyceae</taxon>
        <taxon>Rhodymeniophycidae</taxon>
        <taxon>Gigartinales</taxon>
        <taxon>Gigartinaceae</taxon>
        <taxon>Chondrus</taxon>
    </lineage>
</organism>
<dbReference type="FunFam" id="1.50.40.10:FF:000061">
    <property type="entry name" value="ADP/ATP transporter on adenylate translocase"/>
    <property type="match status" value="1"/>
</dbReference>
<keyword evidence="9 16" id="KW-1133">Transmembrane helix</keyword>
<evidence type="ECO:0000256" key="9">
    <source>
        <dbReference type="ARBA" id="ARBA00022989"/>
    </source>
</evidence>
<proteinExistence type="evidence at transcript level"/>
<dbReference type="InterPro" id="IPR018108">
    <property type="entry name" value="MCP_transmembrane"/>
</dbReference>
<keyword evidence="4 15" id="KW-0813">Transport</keyword>
<evidence type="ECO:0000256" key="10">
    <source>
        <dbReference type="ARBA" id="ARBA00023128"/>
    </source>
</evidence>
<feature type="transmembrane region" description="Helical" evidence="16">
    <location>
        <begin position="221"/>
        <end position="241"/>
    </location>
</feature>
<evidence type="ECO:0000256" key="5">
    <source>
        <dbReference type="ARBA" id="ARBA00022449"/>
    </source>
</evidence>
<reference evidence="17" key="1">
    <citation type="submission" date="2007-06" db="EMBL/GenBank/DDBJ databases">
        <title>Distribution of mitochondrial and plastid ATP/ADP translocators in algal evolution.</title>
        <authorList>
            <person name="Petersen J."/>
            <person name="Khalilpour Khodadadi P."/>
            <person name="Brinkmann H."/>
        </authorList>
    </citation>
    <scope>NUCLEOTIDE SEQUENCE</scope>
</reference>
<feature type="transmembrane region" description="Helical" evidence="16">
    <location>
        <begin position="162"/>
        <end position="182"/>
    </location>
</feature>
<evidence type="ECO:0000313" key="17">
    <source>
        <dbReference type="EMBL" id="ABV25602.1"/>
    </source>
</evidence>
<evidence type="ECO:0000256" key="7">
    <source>
        <dbReference type="ARBA" id="ARBA00022737"/>
    </source>
</evidence>
<keyword evidence="10" id="KW-0496">Mitochondrion</keyword>
<dbReference type="SUPFAM" id="SSF103506">
    <property type="entry name" value="Mitochondrial carrier"/>
    <property type="match status" value="1"/>
</dbReference>
<dbReference type="PRINTS" id="PR00927">
    <property type="entry name" value="ADPTRNSLCASE"/>
</dbReference>
<dbReference type="PRINTS" id="PR00926">
    <property type="entry name" value="MITOCARRIER"/>
</dbReference>
<comment type="function">
    <text evidence="16">Catalyzes the exchange of ADP and ATP across the membrane.</text>
</comment>
<feature type="repeat" description="Solcar" evidence="14">
    <location>
        <begin position="55"/>
        <end position="149"/>
    </location>
</feature>
<evidence type="ECO:0000256" key="12">
    <source>
        <dbReference type="ARBA" id="ARBA00024143"/>
    </source>
</evidence>
<dbReference type="GO" id="GO:0140021">
    <property type="term" value="P:mitochondrial ADP transmembrane transport"/>
    <property type="evidence" value="ECO:0007669"/>
    <property type="project" value="InterPro"/>
</dbReference>
<keyword evidence="7" id="KW-0677">Repeat</keyword>
<evidence type="ECO:0000256" key="15">
    <source>
        <dbReference type="RuleBase" id="RU000488"/>
    </source>
</evidence>